<dbReference type="PROSITE" id="PS00041">
    <property type="entry name" value="HTH_ARAC_FAMILY_1"/>
    <property type="match status" value="1"/>
</dbReference>
<evidence type="ECO:0000313" key="5">
    <source>
        <dbReference type="EMBL" id="GGD65523.1"/>
    </source>
</evidence>
<evidence type="ECO:0000256" key="1">
    <source>
        <dbReference type="ARBA" id="ARBA00023015"/>
    </source>
</evidence>
<dbReference type="SUPFAM" id="SSF51215">
    <property type="entry name" value="Regulatory protein AraC"/>
    <property type="match status" value="1"/>
</dbReference>
<reference evidence="5" key="2">
    <citation type="submission" date="2020-09" db="EMBL/GenBank/DDBJ databases">
        <authorList>
            <person name="Sun Q."/>
            <person name="Zhou Y."/>
        </authorList>
    </citation>
    <scope>NUCLEOTIDE SEQUENCE</scope>
    <source>
        <strain evidence="5">CGMCC 1.15958</strain>
    </source>
</reference>
<dbReference type="GO" id="GO:0043565">
    <property type="term" value="F:sequence-specific DNA binding"/>
    <property type="evidence" value="ECO:0007669"/>
    <property type="project" value="InterPro"/>
</dbReference>
<dbReference type="GO" id="GO:0003700">
    <property type="term" value="F:DNA-binding transcription factor activity"/>
    <property type="evidence" value="ECO:0007669"/>
    <property type="project" value="InterPro"/>
</dbReference>
<evidence type="ECO:0000259" key="4">
    <source>
        <dbReference type="PROSITE" id="PS01124"/>
    </source>
</evidence>
<comment type="caution">
    <text evidence="5">The sequence shown here is derived from an EMBL/GenBank/DDBJ whole genome shotgun (WGS) entry which is preliminary data.</text>
</comment>
<dbReference type="SUPFAM" id="SSF46689">
    <property type="entry name" value="Homeodomain-like"/>
    <property type="match status" value="1"/>
</dbReference>
<dbReference type="PROSITE" id="PS01124">
    <property type="entry name" value="HTH_ARAC_FAMILY_2"/>
    <property type="match status" value="1"/>
</dbReference>
<dbReference type="PANTHER" id="PTHR43280:SF2">
    <property type="entry name" value="HTH-TYPE TRANSCRIPTIONAL REGULATOR EXSA"/>
    <property type="match status" value="1"/>
</dbReference>
<dbReference type="InterPro" id="IPR020449">
    <property type="entry name" value="Tscrpt_reg_AraC-type_HTH"/>
</dbReference>
<proteinExistence type="predicted"/>
<dbReference type="Proteomes" id="UP000609064">
    <property type="component" value="Unassembled WGS sequence"/>
</dbReference>
<reference evidence="5" key="1">
    <citation type="journal article" date="2014" name="Int. J. Syst. Evol. Microbiol.">
        <title>Complete genome sequence of Corynebacterium casei LMG S-19264T (=DSM 44701T), isolated from a smear-ripened cheese.</title>
        <authorList>
            <consortium name="US DOE Joint Genome Institute (JGI-PGF)"/>
            <person name="Walter F."/>
            <person name="Albersmeier A."/>
            <person name="Kalinowski J."/>
            <person name="Ruckert C."/>
        </authorList>
    </citation>
    <scope>NUCLEOTIDE SEQUENCE</scope>
    <source>
        <strain evidence="5">CGMCC 1.15958</strain>
    </source>
</reference>
<dbReference type="RefSeq" id="WP_188767265.1">
    <property type="nucleotide sequence ID" value="NZ_BMKK01000006.1"/>
</dbReference>
<organism evidence="5 6">
    <name type="scientific">Emticicia aquatilis</name>
    <dbReference type="NCBI Taxonomy" id="1537369"/>
    <lineage>
        <taxon>Bacteria</taxon>
        <taxon>Pseudomonadati</taxon>
        <taxon>Bacteroidota</taxon>
        <taxon>Cytophagia</taxon>
        <taxon>Cytophagales</taxon>
        <taxon>Leadbetterellaceae</taxon>
        <taxon>Emticicia</taxon>
    </lineage>
</organism>
<name>A0A916YY95_9BACT</name>
<dbReference type="InterPro" id="IPR009057">
    <property type="entry name" value="Homeodomain-like_sf"/>
</dbReference>
<evidence type="ECO:0000256" key="3">
    <source>
        <dbReference type="ARBA" id="ARBA00023163"/>
    </source>
</evidence>
<keyword evidence="3" id="KW-0804">Transcription</keyword>
<dbReference type="InterPro" id="IPR018062">
    <property type="entry name" value="HTH_AraC-typ_CS"/>
</dbReference>
<sequence>MSHFSLHKGKSPEIQAFPHLIEFFRKKIQQVLPNSMPVKENQGLRIVFVLEGKFEWIIDNQSITVYPNDAVLVFPKQKFGGAKEMWDVGVVISISISPRFFSEEGELILGEWSSISEAEQRLIGKLLSLNKKPVLQNFKPLGEILQKLENEVFSNELGFKTRINHLLDEFLITTARQLSKQENQRRDFPQTFQKLDQILRGNLAHPWTVEEMAVIMGLGITAFTEKVKSYSGFSPLNYLINLRISEAIRLLKTTNISLTDIALDTGFYSSQHFSTTFKKLTGYTPGHYRKNE</sequence>
<feature type="domain" description="HTH araC/xylS-type" evidence="4">
    <location>
        <begin position="193"/>
        <end position="291"/>
    </location>
</feature>
<dbReference type="SMART" id="SM00342">
    <property type="entry name" value="HTH_ARAC"/>
    <property type="match status" value="1"/>
</dbReference>
<keyword evidence="6" id="KW-1185">Reference proteome</keyword>
<keyword evidence="1" id="KW-0805">Transcription regulation</keyword>
<evidence type="ECO:0000313" key="6">
    <source>
        <dbReference type="Proteomes" id="UP000609064"/>
    </source>
</evidence>
<dbReference type="AlphaFoldDB" id="A0A916YY95"/>
<dbReference type="InterPro" id="IPR037923">
    <property type="entry name" value="HTH-like"/>
</dbReference>
<dbReference type="InterPro" id="IPR018060">
    <property type="entry name" value="HTH_AraC"/>
</dbReference>
<dbReference type="Pfam" id="PF12833">
    <property type="entry name" value="HTH_18"/>
    <property type="match status" value="1"/>
</dbReference>
<dbReference type="EMBL" id="BMKK01000006">
    <property type="protein sequence ID" value="GGD65523.1"/>
    <property type="molecule type" value="Genomic_DNA"/>
</dbReference>
<keyword evidence="2" id="KW-0238">DNA-binding</keyword>
<evidence type="ECO:0000256" key="2">
    <source>
        <dbReference type="ARBA" id="ARBA00023125"/>
    </source>
</evidence>
<dbReference type="Gene3D" id="1.10.10.60">
    <property type="entry name" value="Homeodomain-like"/>
    <property type="match status" value="1"/>
</dbReference>
<accession>A0A916YY95</accession>
<protein>
    <recommendedName>
        <fullName evidence="4">HTH araC/xylS-type domain-containing protein</fullName>
    </recommendedName>
</protein>
<gene>
    <name evidence="5" type="ORF">GCM10011514_31960</name>
</gene>
<dbReference type="PRINTS" id="PR00032">
    <property type="entry name" value="HTHARAC"/>
</dbReference>
<dbReference type="PANTHER" id="PTHR43280">
    <property type="entry name" value="ARAC-FAMILY TRANSCRIPTIONAL REGULATOR"/>
    <property type="match status" value="1"/>
</dbReference>